<gene>
    <name evidence="6" type="ORF">BDV95DRAFT_496146</name>
</gene>
<dbReference type="PANTHER" id="PTHR42723:SF1">
    <property type="entry name" value="CHLOROPHYLL SYNTHASE, CHLOROPLASTIC"/>
    <property type="match status" value="1"/>
</dbReference>
<dbReference type="PANTHER" id="PTHR42723">
    <property type="entry name" value="CHLOROPHYLL SYNTHASE"/>
    <property type="match status" value="1"/>
</dbReference>
<organism evidence="6 7">
    <name type="scientific">Massariosphaeria phaeospora</name>
    <dbReference type="NCBI Taxonomy" id="100035"/>
    <lineage>
        <taxon>Eukaryota</taxon>
        <taxon>Fungi</taxon>
        <taxon>Dikarya</taxon>
        <taxon>Ascomycota</taxon>
        <taxon>Pezizomycotina</taxon>
        <taxon>Dothideomycetes</taxon>
        <taxon>Pleosporomycetidae</taxon>
        <taxon>Pleosporales</taxon>
        <taxon>Pleosporales incertae sedis</taxon>
        <taxon>Massariosphaeria</taxon>
    </lineage>
</organism>
<keyword evidence="7" id="KW-1185">Reference proteome</keyword>
<dbReference type="AlphaFoldDB" id="A0A7C8I884"/>
<evidence type="ECO:0000256" key="2">
    <source>
        <dbReference type="ARBA" id="ARBA00022692"/>
    </source>
</evidence>
<feature type="transmembrane region" description="Helical" evidence="5">
    <location>
        <begin position="179"/>
        <end position="198"/>
    </location>
</feature>
<dbReference type="Proteomes" id="UP000481861">
    <property type="component" value="Unassembled WGS sequence"/>
</dbReference>
<dbReference type="Gene3D" id="1.10.357.140">
    <property type="entry name" value="UbiA prenyltransferase"/>
    <property type="match status" value="1"/>
</dbReference>
<evidence type="ECO:0000256" key="4">
    <source>
        <dbReference type="ARBA" id="ARBA00023136"/>
    </source>
</evidence>
<feature type="transmembrane region" description="Helical" evidence="5">
    <location>
        <begin position="139"/>
        <end position="158"/>
    </location>
</feature>
<dbReference type="CDD" id="cd13965">
    <property type="entry name" value="PT_UbiA_3"/>
    <property type="match status" value="1"/>
</dbReference>
<keyword evidence="3 5" id="KW-1133">Transmembrane helix</keyword>
<proteinExistence type="predicted"/>
<evidence type="ECO:0000256" key="3">
    <source>
        <dbReference type="ARBA" id="ARBA00022989"/>
    </source>
</evidence>
<dbReference type="InterPro" id="IPR044878">
    <property type="entry name" value="UbiA_sf"/>
</dbReference>
<comment type="caution">
    <text evidence="6">The sequence shown here is derived from an EMBL/GenBank/DDBJ whole genome shotgun (WGS) entry which is preliminary data.</text>
</comment>
<dbReference type="GO" id="GO:0016765">
    <property type="term" value="F:transferase activity, transferring alkyl or aryl (other than methyl) groups"/>
    <property type="evidence" value="ECO:0007669"/>
    <property type="project" value="InterPro"/>
</dbReference>
<feature type="transmembrane region" description="Helical" evidence="5">
    <location>
        <begin position="12"/>
        <end position="30"/>
    </location>
</feature>
<reference evidence="6 7" key="1">
    <citation type="submission" date="2020-01" db="EMBL/GenBank/DDBJ databases">
        <authorList>
            <consortium name="DOE Joint Genome Institute"/>
            <person name="Haridas S."/>
            <person name="Albert R."/>
            <person name="Binder M."/>
            <person name="Bloem J."/>
            <person name="Labutti K."/>
            <person name="Salamov A."/>
            <person name="Andreopoulos B."/>
            <person name="Baker S.E."/>
            <person name="Barry K."/>
            <person name="Bills G."/>
            <person name="Bluhm B.H."/>
            <person name="Cannon C."/>
            <person name="Castanera R."/>
            <person name="Culley D.E."/>
            <person name="Daum C."/>
            <person name="Ezra D."/>
            <person name="Gonzalez J.B."/>
            <person name="Henrissat B."/>
            <person name="Kuo A."/>
            <person name="Liang C."/>
            <person name="Lipzen A."/>
            <person name="Lutzoni F."/>
            <person name="Magnuson J."/>
            <person name="Mondo S."/>
            <person name="Nolan M."/>
            <person name="Ohm R."/>
            <person name="Pangilinan J."/>
            <person name="Park H.-J.H."/>
            <person name="Ramirez L."/>
            <person name="Alfaro M."/>
            <person name="Sun H."/>
            <person name="Tritt A."/>
            <person name="Yoshinaga Y."/>
            <person name="Zwiers L.-H.L."/>
            <person name="Turgeon B.G."/>
            <person name="Goodwin S.B."/>
            <person name="Spatafora J.W."/>
            <person name="Crous P.W."/>
            <person name="Grigoriev I.V."/>
        </authorList>
    </citation>
    <scope>NUCLEOTIDE SEQUENCE [LARGE SCALE GENOMIC DNA]</scope>
    <source>
        <strain evidence="6 7">CBS 611.86</strain>
    </source>
</reference>
<feature type="transmembrane region" description="Helical" evidence="5">
    <location>
        <begin position="64"/>
        <end position="87"/>
    </location>
</feature>
<dbReference type="OrthoDB" id="434972at2759"/>
<protein>
    <submittedName>
        <fullName evidence="6">UbiA prenyltransferase family</fullName>
    </submittedName>
</protein>
<keyword evidence="6" id="KW-0808">Transferase</keyword>
<comment type="subcellular location">
    <subcellularLocation>
        <location evidence="1">Membrane</location>
        <topology evidence="1">Multi-pass membrane protein</topology>
    </subcellularLocation>
</comment>
<feature type="transmembrane region" description="Helical" evidence="5">
    <location>
        <begin position="204"/>
        <end position="222"/>
    </location>
</feature>
<dbReference type="EMBL" id="JAADJZ010000013">
    <property type="protein sequence ID" value="KAF2870612.1"/>
    <property type="molecule type" value="Genomic_DNA"/>
</dbReference>
<dbReference type="Pfam" id="PF01040">
    <property type="entry name" value="UbiA"/>
    <property type="match status" value="1"/>
</dbReference>
<evidence type="ECO:0000313" key="7">
    <source>
        <dbReference type="Proteomes" id="UP000481861"/>
    </source>
</evidence>
<dbReference type="InterPro" id="IPR050475">
    <property type="entry name" value="Prenyltransferase_related"/>
</dbReference>
<evidence type="ECO:0000256" key="5">
    <source>
        <dbReference type="SAM" id="Phobius"/>
    </source>
</evidence>
<name>A0A7C8I884_9PLEO</name>
<sequence length="247" mass="26765">MFLGFDLIDTLKSFSLSFFWVAIVAMGFSISNQRQPASIHEDSLNKPWRPIPSQRITPSQANTLFSVVTVMGLVYSGLFGGLGPYLIQLAATYMYNDLGGAQGHHVIRDFLNAVGMTSWVFGCIDVAAGPGFHFTSADLIPSAVLAAAITTTIAIQDFRDFDGDRECGRATLPIAIGQGYARVLIAVSILSWSFGVVILLGSGLVSALTGLGTLIAMRLLFLRTRSADKITMEFWYGWFATLPLVLL</sequence>
<dbReference type="GO" id="GO:0016020">
    <property type="term" value="C:membrane"/>
    <property type="evidence" value="ECO:0007669"/>
    <property type="project" value="UniProtKB-SubCell"/>
</dbReference>
<keyword evidence="4 5" id="KW-0472">Membrane</keyword>
<evidence type="ECO:0000313" key="6">
    <source>
        <dbReference type="EMBL" id="KAF2870612.1"/>
    </source>
</evidence>
<dbReference type="InterPro" id="IPR000537">
    <property type="entry name" value="UbiA_prenyltransferase"/>
</dbReference>
<accession>A0A7C8I884</accession>
<evidence type="ECO:0000256" key="1">
    <source>
        <dbReference type="ARBA" id="ARBA00004141"/>
    </source>
</evidence>
<keyword evidence="2 5" id="KW-0812">Transmembrane</keyword>